<dbReference type="AlphaFoldDB" id="A0A0F9KYS2"/>
<dbReference type="EMBL" id="LAZR01012374">
    <property type="protein sequence ID" value="KKM27168.1"/>
    <property type="molecule type" value="Genomic_DNA"/>
</dbReference>
<organism evidence="1">
    <name type="scientific">marine sediment metagenome</name>
    <dbReference type="NCBI Taxonomy" id="412755"/>
    <lineage>
        <taxon>unclassified sequences</taxon>
        <taxon>metagenomes</taxon>
        <taxon>ecological metagenomes</taxon>
    </lineage>
</organism>
<sequence length="323" mass="34863">MRTDIHRPSAIVPEDYHFVACHYIGGKALDPGECIANAEAMAEIRRHKEATGGRISRHTHGGTCHICGATAMYLAVFHHPDTNTYIEIGEDCAQKLDFGDVEAFNPLRRAIANAKAAKAGKLKAAAVLADLDLTRAWELYNAADAALIAAGAATAGTHWGNGDLVQPGEVYGRYTREYSTLCDIIGKLIRYGDLSDAQAAFLRTLLDRITRRNAIETERAAEKAAAADCPAGRLAVEGEVLKTEVRETDYGDTLKMTIKTPGGYLLWGTIPSALAIFDAPDGTQRGLARGDRVAFVATITPSARDTKFGFYKRPAKARLLSTV</sequence>
<proteinExistence type="predicted"/>
<protein>
    <submittedName>
        <fullName evidence="1">Uncharacterized protein</fullName>
    </submittedName>
</protein>
<accession>A0A0F9KYS2</accession>
<reference evidence="1" key="1">
    <citation type="journal article" date="2015" name="Nature">
        <title>Complex archaea that bridge the gap between prokaryotes and eukaryotes.</title>
        <authorList>
            <person name="Spang A."/>
            <person name="Saw J.H."/>
            <person name="Jorgensen S.L."/>
            <person name="Zaremba-Niedzwiedzka K."/>
            <person name="Martijn J."/>
            <person name="Lind A.E."/>
            <person name="van Eijk R."/>
            <person name="Schleper C."/>
            <person name="Guy L."/>
            <person name="Ettema T.J."/>
        </authorList>
    </citation>
    <scope>NUCLEOTIDE SEQUENCE</scope>
</reference>
<comment type="caution">
    <text evidence="1">The sequence shown here is derived from an EMBL/GenBank/DDBJ whole genome shotgun (WGS) entry which is preliminary data.</text>
</comment>
<gene>
    <name evidence="1" type="ORF">LCGC14_1577420</name>
</gene>
<name>A0A0F9KYS2_9ZZZZ</name>
<evidence type="ECO:0000313" key="1">
    <source>
        <dbReference type="EMBL" id="KKM27168.1"/>
    </source>
</evidence>